<evidence type="ECO:0000313" key="2">
    <source>
        <dbReference type="EMBL" id="SIS74760.1"/>
    </source>
</evidence>
<dbReference type="CDD" id="cd00093">
    <property type="entry name" value="HTH_XRE"/>
    <property type="match status" value="1"/>
</dbReference>
<evidence type="ECO:0000259" key="1">
    <source>
        <dbReference type="PROSITE" id="PS50943"/>
    </source>
</evidence>
<organism evidence="2 3">
    <name type="scientific">Salimicrobium salexigens</name>
    <dbReference type="NCBI Taxonomy" id="908941"/>
    <lineage>
        <taxon>Bacteria</taxon>
        <taxon>Bacillati</taxon>
        <taxon>Bacillota</taxon>
        <taxon>Bacilli</taxon>
        <taxon>Bacillales</taxon>
        <taxon>Bacillaceae</taxon>
        <taxon>Salimicrobium</taxon>
    </lineage>
</organism>
<evidence type="ECO:0000313" key="3">
    <source>
        <dbReference type="Proteomes" id="UP000199777"/>
    </source>
</evidence>
<dbReference type="EMBL" id="FTOK01000005">
    <property type="protein sequence ID" value="SIS74760.1"/>
    <property type="molecule type" value="Genomic_DNA"/>
</dbReference>
<dbReference type="Proteomes" id="UP000199777">
    <property type="component" value="Unassembled WGS sequence"/>
</dbReference>
<reference evidence="2 3" key="1">
    <citation type="submission" date="2017-01" db="EMBL/GenBank/DDBJ databases">
        <authorList>
            <person name="Varghese N."/>
            <person name="Submissions S."/>
        </authorList>
    </citation>
    <scope>NUCLEOTIDE SEQUENCE [LARGE SCALE GENOMIC DNA]</scope>
    <source>
        <strain evidence="2 3">DSM 22782</strain>
    </source>
</reference>
<dbReference type="Pfam" id="PF01381">
    <property type="entry name" value="HTH_3"/>
    <property type="match status" value="1"/>
</dbReference>
<feature type="domain" description="HTH cro/C1-type" evidence="1">
    <location>
        <begin position="35"/>
        <end position="86"/>
    </location>
</feature>
<dbReference type="RefSeq" id="WP_076571107.1">
    <property type="nucleotide sequence ID" value="NZ_FTOK01000005.1"/>
</dbReference>
<proteinExistence type="predicted"/>
<dbReference type="Gene3D" id="1.10.260.40">
    <property type="entry name" value="lambda repressor-like DNA-binding domains"/>
    <property type="match status" value="1"/>
</dbReference>
<dbReference type="SUPFAM" id="SSF47413">
    <property type="entry name" value="lambda repressor-like DNA-binding domains"/>
    <property type="match status" value="1"/>
</dbReference>
<gene>
    <name evidence="2" type="ORF">SAMN05421758_1052</name>
</gene>
<dbReference type="InterPro" id="IPR010982">
    <property type="entry name" value="Lambda_DNA-bd_dom_sf"/>
</dbReference>
<comment type="caution">
    <text evidence="2">The sequence shown here is derived from an EMBL/GenBank/DDBJ whole genome shotgun (WGS) entry which is preliminary data.</text>
</comment>
<protein>
    <submittedName>
        <fullName evidence="2">Helix-turn-helix</fullName>
    </submittedName>
</protein>
<sequence length="99" mass="10806">MKDLTRTDDIVKELPETEVFFHGIGAILGSAAFSARMEASLTQKELADKADIDLTTVTRAEGGSGGLEVHMYDKLFRSLGISPRGYATLFGEAQRSIRK</sequence>
<dbReference type="InterPro" id="IPR001387">
    <property type="entry name" value="Cro/C1-type_HTH"/>
</dbReference>
<keyword evidence="3" id="KW-1185">Reference proteome</keyword>
<dbReference type="PROSITE" id="PS50943">
    <property type="entry name" value="HTH_CROC1"/>
    <property type="match status" value="1"/>
</dbReference>
<name>A0ABY1KTC4_9BACI</name>
<accession>A0ABY1KTC4</accession>